<protein>
    <submittedName>
        <fullName evidence="1">Uncharacterized protein</fullName>
    </submittedName>
</protein>
<evidence type="ECO:0000313" key="2">
    <source>
        <dbReference type="Proteomes" id="UP000236621"/>
    </source>
</evidence>
<evidence type="ECO:0000313" key="1">
    <source>
        <dbReference type="EMBL" id="PNY26315.1"/>
    </source>
</evidence>
<comment type="caution">
    <text evidence="1">The sequence shown here is derived from an EMBL/GenBank/DDBJ whole genome shotgun (WGS) entry which is preliminary data.</text>
</comment>
<sequence length="155" mass="16700">MFTVASGRQGRQTRLFSINHPQRGGTNMLILISAMRLDGDAASVVLDAAVIPITTELIAAGRAMECCNLQVKDAELVLWKRMLPSLMQDVEASSHRKGATVPLSAESAKQVLCSCGNGKLPKTFLSLPEWDRRAPSAVRVAISPTVVVPFAEEVI</sequence>
<proteinExistence type="predicted"/>
<accession>A0A2K3QFL9</accession>
<dbReference type="EMBL" id="NRSZ01000569">
    <property type="protein sequence ID" value="PNY26315.1"/>
    <property type="molecule type" value="Genomic_DNA"/>
</dbReference>
<keyword evidence="2" id="KW-1185">Reference proteome</keyword>
<gene>
    <name evidence="1" type="ORF">TCAP_03747</name>
</gene>
<dbReference type="AlphaFoldDB" id="A0A2K3QFL9"/>
<reference evidence="1 2" key="1">
    <citation type="submission" date="2017-08" db="EMBL/GenBank/DDBJ databases">
        <title>Harnessing the power of phylogenomics to disentangle the directionality and signatures of interkingdom host jumping in the parasitic fungal genus Tolypocladium.</title>
        <authorList>
            <person name="Quandt C.A."/>
            <person name="Patterson W."/>
            <person name="Spatafora J.W."/>
        </authorList>
    </citation>
    <scope>NUCLEOTIDE SEQUENCE [LARGE SCALE GENOMIC DNA]</scope>
    <source>
        <strain evidence="1 2">CBS 113982</strain>
    </source>
</reference>
<dbReference type="OrthoDB" id="341421at2759"/>
<dbReference type="Proteomes" id="UP000236621">
    <property type="component" value="Unassembled WGS sequence"/>
</dbReference>
<name>A0A2K3QFL9_9HYPO</name>
<organism evidence="1 2">
    <name type="scientific">Tolypocladium capitatum</name>
    <dbReference type="NCBI Taxonomy" id="45235"/>
    <lineage>
        <taxon>Eukaryota</taxon>
        <taxon>Fungi</taxon>
        <taxon>Dikarya</taxon>
        <taxon>Ascomycota</taxon>
        <taxon>Pezizomycotina</taxon>
        <taxon>Sordariomycetes</taxon>
        <taxon>Hypocreomycetidae</taxon>
        <taxon>Hypocreales</taxon>
        <taxon>Ophiocordycipitaceae</taxon>
        <taxon>Tolypocladium</taxon>
    </lineage>
</organism>